<dbReference type="CDD" id="cd04301">
    <property type="entry name" value="NAT_SF"/>
    <property type="match status" value="1"/>
</dbReference>
<organism evidence="2 3">
    <name type="scientific">Streptomyces atriruber</name>
    <dbReference type="NCBI Taxonomy" id="545121"/>
    <lineage>
        <taxon>Bacteria</taxon>
        <taxon>Bacillati</taxon>
        <taxon>Actinomycetota</taxon>
        <taxon>Actinomycetes</taxon>
        <taxon>Kitasatosporales</taxon>
        <taxon>Streptomycetaceae</taxon>
        <taxon>Streptomyces</taxon>
    </lineage>
</organism>
<dbReference type="InterPro" id="IPR016181">
    <property type="entry name" value="Acyl_CoA_acyltransferase"/>
</dbReference>
<dbReference type="GO" id="GO:0016746">
    <property type="term" value="F:acyltransferase activity"/>
    <property type="evidence" value="ECO:0007669"/>
    <property type="project" value="UniProtKB-KW"/>
</dbReference>
<dbReference type="PROSITE" id="PS51186">
    <property type="entry name" value="GNAT"/>
    <property type="match status" value="1"/>
</dbReference>
<dbReference type="RefSeq" id="WP_359358151.1">
    <property type="nucleotide sequence ID" value="NZ_JBEYXV010000029.1"/>
</dbReference>
<dbReference type="Gene3D" id="3.40.630.30">
    <property type="match status" value="1"/>
</dbReference>
<keyword evidence="2" id="KW-0808">Transferase</keyword>
<name>A0ABV3C0C8_9ACTN</name>
<dbReference type="EMBL" id="JBEYXV010000029">
    <property type="protein sequence ID" value="MEU6826713.1"/>
    <property type="molecule type" value="Genomic_DNA"/>
</dbReference>
<accession>A0ABV3C0C8</accession>
<keyword evidence="2" id="KW-0012">Acyltransferase</keyword>
<feature type="domain" description="N-acetyltransferase" evidence="1">
    <location>
        <begin position="1"/>
        <end position="135"/>
    </location>
</feature>
<evidence type="ECO:0000313" key="3">
    <source>
        <dbReference type="Proteomes" id="UP001551176"/>
    </source>
</evidence>
<proteinExistence type="predicted"/>
<dbReference type="InterPro" id="IPR000182">
    <property type="entry name" value="GNAT_dom"/>
</dbReference>
<dbReference type="Pfam" id="PF00583">
    <property type="entry name" value="Acetyltransf_1"/>
    <property type="match status" value="1"/>
</dbReference>
<sequence>MTPPARPPAVHYESVVETLPAGRRAVTVLDPDHREVGSLEYQVCHPCRRGYIGSIAVAAHWQGQGLGRHAVHTALAACVGYTWSTSRQSSAGRRFFAAMADETGTAFPPGGTRCPHMDPRMRPGPLTTEAWRRIGWHAALWRRKVIREPQADQDRCPETP</sequence>
<reference evidence="2 3" key="1">
    <citation type="submission" date="2024-06" db="EMBL/GenBank/DDBJ databases">
        <title>The Natural Products Discovery Center: Release of the First 8490 Sequenced Strains for Exploring Actinobacteria Biosynthetic Diversity.</title>
        <authorList>
            <person name="Kalkreuter E."/>
            <person name="Kautsar S.A."/>
            <person name="Yang D."/>
            <person name="Bader C.D."/>
            <person name="Teijaro C.N."/>
            <person name="Fluegel L."/>
            <person name="Davis C.M."/>
            <person name="Simpson J.R."/>
            <person name="Lauterbach L."/>
            <person name="Steele A.D."/>
            <person name="Gui C."/>
            <person name="Meng S."/>
            <person name="Li G."/>
            <person name="Viehrig K."/>
            <person name="Ye F."/>
            <person name="Su P."/>
            <person name="Kiefer A.F."/>
            <person name="Nichols A."/>
            <person name="Cepeda A.J."/>
            <person name="Yan W."/>
            <person name="Fan B."/>
            <person name="Jiang Y."/>
            <person name="Adhikari A."/>
            <person name="Zheng C.-J."/>
            <person name="Schuster L."/>
            <person name="Cowan T.M."/>
            <person name="Smanski M.J."/>
            <person name="Chevrette M.G."/>
            <person name="De Carvalho L.P.S."/>
            <person name="Shen B."/>
        </authorList>
    </citation>
    <scope>NUCLEOTIDE SEQUENCE [LARGE SCALE GENOMIC DNA]</scope>
    <source>
        <strain evidence="2 3">NPDC046838</strain>
    </source>
</reference>
<dbReference type="Proteomes" id="UP001551176">
    <property type="component" value="Unassembled WGS sequence"/>
</dbReference>
<comment type="caution">
    <text evidence="2">The sequence shown here is derived from an EMBL/GenBank/DDBJ whole genome shotgun (WGS) entry which is preliminary data.</text>
</comment>
<protein>
    <submittedName>
        <fullName evidence="2">GNAT family N-acetyltransferase</fullName>
        <ecNumber evidence="2">2.3.1.-</ecNumber>
    </submittedName>
</protein>
<dbReference type="SUPFAM" id="SSF55729">
    <property type="entry name" value="Acyl-CoA N-acyltransferases (Nat)"/>
    <property type="match status" value="1"/>
</dbReference>
<evidence type="ECO:0000259" key="1">
    <source>
        <dbReference type="PROSITE" id="PS51186"/>
    </source>
</evidence>
<gene>
    <name evidence="2" type="ORF">ABZ921_39430</name>
</gene>
<evidence type="ECO:0000313" key="2">
    <source>
        <dbReference type="EMBL" id="MEU6826713.1"/>
    </source>
</evidence>
<keyword evidence="3" id="KW-1185">Reference proteome</keyword>
<dbReference type="EC" id="2.3.1.-" evidence="2"/>